<dbReference type="EC" id="5.3.1.1" evidence="5"/>
<evidence type="ECO:0000256" key="1">
    <source>
        <dbReference type="ARBA" id="ARBA00007422"/>
    </source>
</evidence>
<gene>
    <name evidence="5" type="ORF">RCOM_1870730</name>
</gene>
<organism evidence="5 6">
    <name type="scientific">Ricinus communis</name>
    <name type="common">Castor bean</name>
    <dbReference type="NCBI Taxonomy" id="3988"/>
    <lineage>
        <taxon>Eukaryota</taxon>
        <taxon>Viridiplantae</taxon>
        <taxon>Streptophyta</taxon>
        <taxon>Embryophyta</taxon>
        <taxon>Tracheophyta</taxon>
        <taxon>Spermatophyta</taxon>
        <taxon>Magnoliopsida</taxon>
        <taxon>eudicotyledons</taxon>
        <taxon>Gunneridae</taxon>
        <taxon>Pentapetalae</taxon>
        <taxon>rosids</taxon>
        <taxon>fabids</taxon>
        <taxon>Malpighiales</taxon>
        <taxon>Euphorbiaceae</taxon>
        <taxon>Acalyphoideae</taxon>
        <taxon>Acalypheae</taxon>
        <taxon>Ricinus</taxon>
    </lineage>
</organism>
<dbReference type="SUPFAM" id="SSF51351">
    <property type="entry name" value="Triosephosphate isomerase (TIM)"/>
    <property type="match status" value="1"/>
</dbReference>
<dbReference type="eggNOG" id="KOG1643">
    <property type="taxonomic scope" value="Eukaryota"/>
</dbReference>
<dbReference type="PANTHER" id="PTHR21139">
    <property type="entry name" value="TRIOSEPHOSPHATE ISOMERASE"/>
    <property type="match status" value="1"/>
</dbReference>
<proteinExistence type="inferred from homology"/>
<dbReference type="GO" id="GO:0004807">
    <property type="term" value="F:triose-phosphate isomerase activity"/>
    <property type="evidence" value="ECO:0007669"/>
    <property type="project" value="UniProtKB-EC"/>
</dbReference>
<comment type="subunit">
    <text evidence="2">Homodimer.</text>
</comment>
<dbReference type="InterPro" id="IPR035990">
    <property type="entry name" value="TIM_sf"/>
</dbReference>
<dbReference type="PANTHER" id="PTHR21139:SF37">
    <property type="entry name" value="OS01G0841600 PROTEIN"/>
    <property type="match status" value="1"/>
</dbReference>
<dbReference type="PROSITE" id="PS51440">
    <property type="entry name" value="TIM_2"/>
    <property type="match status" value="1"/>
</dbReference>
<evidence type="ECO:0000313" key="6">
    <source>
        <dbReference type="Proteomes" id="UP000008311"/>
    </source>
</evidence>
<dbReference type="Pfam" id="PF00121">
    <property type="entry name" value="TIM"/>
    <property type="match status" value="1"/>
</dbReference>
<dbReference type="EMBL" id="EQ976432">
    <property type="protein sequence ID" value="EEF26832.1"/>
    <property type="molecule type" value="Genomic_DNA"/>
</dbReference>
<accession>B9TBD2</accession>
<dbReference type="Proteomes" id="UP000008311">
    <property type="component" value="Unassembled WGS sequence"/>
</dbReference>
<dbReference type="InParanoid" id="B9TBD2"/>
<dbReference type="InterPro" id="IPR000652">
    <property type="entry name" value="Triosephosphate_isomerase"/>
</dbReference>
<sequence>VHFELRKWLHDNVSSEVAASTRIIYGGSVNGANCKELAGQPDLDGFLVGGASLKPEFVNIIKSAAVKKSA</sequence>
<feature type="non-terminal residue" evidence="5">
    <location>
        <position position="1"/>
    </location>
</feature>
<keyword evidence="3 5" id="KW-0413">Isomerase</keyword>
<comment type="similarity">
    <text evidence="1">Belongs to the triosephosphate isomerase family.</text>
</comment>
<comment type="pathway">
    <text evidence="4">Carbohydrate biosynthesis.</text>
</comment>
<evidence type="ECO:0000256" key="4">
    <source>
        <dbReference type="ARBA" id="ARBA00024331"/>
    </source>
</evidence>
<protein>
    <submittedName>
        <fullName evidence="5">Triosephosphate isomerase, putative</fullName>
        <ecNumber evidence="5">5.3.1.1</ecNumber>
    </submittedName>
</protein>
<dbReference type="STRING" id="3988.B9TBD2"/>
<dbReference type="Gene3D" id="3.20.20.70">
    <property type="entry name" value="Aldolase class I"/>
    <property type="match status" value="1"/>
</dbReference>
<reference evidence="6" key="1">
    <citation type="journal article" date="2010" name="Nat. Biotechnol.">
        <title>Draft genome sequence of the oilseed species Ricinus communis.</title>
        <authorList>
            <person name="Chan A.P."/>
            <person name="Crabtree J."/>
            <person name="Zhao Q."/>
            <person name="Lorenzi H."/>
            <person name="Orvis J."/>
            <person name="Puiu D."/>
            <person name="Melake-Berhan A."/>
            <person name="Jones K.M."/>
            <person name="Redman J."/>
            <person name="Chen G."/>
            <person name="Cahoon E.B."/>
            <person name="Gedil M."/>
            <person name="Stanke M."/>
            <person name="Haas B.J."/>
            <person name="Wortman J.R."/>
            <person name="Fraser-Liggett C.M."/>
            <person name="Ravel J."/>
            <person name="Rabinowicz P.D."/>
        </authorList>
    </citation>
    <scope>NUCLEOTIDE SEQUENCE [LARGE SCALE GENOMIC DNA]</scope>
    <source>
        <strain evidence="6">cv. Hale</strain>
    </source>
</reference>
<evidence type="ECO:0000313" key="5">
    <source>
        <dbReference type="EMBL" id="EEF26832.1"/>
    </source>
</evidence>
<name>B9TBD2_RICCO</name>
<evidence type="ECO:0000256" key="3">
    <source>
        <dbReference type="ARBA" id="ARBA00023235"/>
    </source>
</evidence>
<dbReference type="AlphaFoldDB" id="B9TBD2"/>
<keyword evidence="6" id="KW-1185">Reference proteome</keyword>
<dbReference type="InterPro" id="IPR013785">
    <property type="entry name" value="Aldolase_TIM"/>
</dbReference>
<evidence type="ECO:0000256" key="2">
    <source>
        <dbReference type="ARBA" id="ARBA00011738"/>
    </source>
</evidence>